<dbReference type="AlphaFoldDB" id="L1IDT1"/>
<feature type="coiled-coil region" evidence="1">
    <location>
        <begin position="184"/>
        <end position="232"/>
    </location>
</feature>
<feature type="coiled-coil region" evidence="1">
    <location>
        <begin position="40"/>
        <end position="67"/>
    </location>
</feature>
<dbReference type="GeneID" id="17290716"/>
<evidence type="ECO:0000313" key="3">
    <source>
        <dbReference type="EMBL" id="EKX33985.1"/>
    </source>
</evidence>
<accession>L1IDT1</accession>
<proteinExistence type="predicted"/>
<reference evidence="4" key="3">
    <citation type="submission" date="2015-06" db="UniProtKB">
        <authorList>
            <consortium name="EnsemblProtists"/>
        </authorList>
    </citation>
    <scope>IDENTIFICATION</scope>
</reference>
<evidence type="ECO:0000256" key="2">
    <source>
        <dbReference type="SAM" id="MobiDB-lite"/>
    </source>
</evidence>
<dbReference type="Proteomes" id="UP000011087">
    <property type="component" value="Unassembled WGS sequence"/>
</dbReference>
<dbReference type="EnsemblProtists" id="EKX33985">
    <property type="protein sequence ID" value="EKX33985"/>
    <property type="gene ID" value="GUITHDRAFT_147554"/>
</dbReference>
<dbReference type="OMA" id="RAWQTEN"/>
<keyword evidence="1" id="KW-0175">Coiled coil</keyword>
<feature type="coiled-coil region" evidence="1">
    <location>
        <begin position="96"/>
        <end position="155"/>
    </location>
</feature>
<dbReference type="HOGENOM" id="CLU_482730_0_0_1"/>
<name>L1IDT1_GUITC</name>
<feature type="compositionally biased region" description="Acidic residues" evidence="2">
    <location>
        <begin position="476"/>
        <end position="488"/>
    </location>
</feature>
<keyword evidence="5" id="KW-1185">Reference proteome</keyword>
<feature type="compositionally biased region" description="Gly residues" evidence="2">
    <location>
        <begin position="8"/>
        <end position="21"/>
    </location>
</feature>
<feature type="region of interest" description="Disordered" evidence="2">
    <location>
        <begin position="464"/>
        <end position="565"/>
    </location>
</feature>
<sequence length="565" mass="65158">MEGSGWQSEGGGPGGGGGGGIMEETDQLYSKEPDRLKMEVERLKSQVTAAERTARKLREDLATERQERTYTEAERRALKEAYDALQQSYEVNGQLLANSNQKVMMLEEECERLRGQMRTSTSVEEYSRQNIRAELQETKEELDRAYNQLEELRTLRDAELEHEKDRAIETQKALENGLFYRDEANRLYQSVEDLERQKEALEKAKGMTLGRMKQLEENLQNALFDLKRERSLNRFVTAGLFMSLEAGKRFDKTYKVFKRRTQELQSQNQHFYHQAVALQARGQYEAASEKYEQALAADMSNTSVLCSYLFLLEHCMDDREASFALLQRLIDHIEGSKLSRTSQRNLTESNLNLLELELSRARKDLKKIFRHIHAFTTADDPSKSKAAKKIMSYEKLSGNESLDSSSNVSSSTIFSKHRDSAHKIAHLQSDISKLLDMHDIKQEVSAMVLQEIAARMQPAQVARGFKARKSRSSQASDEDSQFDDFDEDASLRESQEDFDDEFEDDDDDFIDEGEEEEEEEERTAHDERTARSSQRQQTNDTLDRMMSELDVLDRNSSGNRRKPMR</sequence>
<dbReference type="KEGG" id="gtt:GUITHDRAFT_147554"/>
<feature type="compositionally biased region" description="Basic and acidic residues" evidence="2">
    <location>
        <begin position="541"/>
        <end position="553"/>
    </location>
</feature>
<feature type="compositionally biased region" description="Acidic residues" evidence="2">
    <location>
        <begin position="496"/>
        <end position="521"/>
    </location>
</feature>
<protein>
    <submittedName>
        <fullName evidence="3 4">Uncharacterized protein</fullName>
    </submittedName>
</protein>
<organism evidence="3">
    <name type="scientific">Guillardia theta (strain CCMP2712)</name>
    <name type="common">Cryptophyte</name>
    <dbReference type="NCBI Taxonomy" id="905079"/>
    <lineage>
        <taxon>Eukaryota</taxon>
        <taxon>Cryptophyceae</taxon>
        <taxon>Pyrenomonadales</taxon>
        <taxon>Geminigeraceae</taxon>
        <taxon>Guillardia</taxon>
    </lineage>
</organism>
<evidence type="ECO:0000256" key="1">
    <source>
        <dbReference type="SAM" id="Coils"/>
    </source>
</evidence>
<feature type="region of interest" description="Disordered" evidence="2">
    <location>
        <begin position="1"/>
        <end position="31"/>
    </location>
</feature>
<reference evidence="3 5" key="1">
    <citation type="journal article" date="2012" name="Nature">
        <title>Algal genomes reveal evolutionary mosaicism and the fate of nucleomorphs.</title>
        <authorList>
            <consortium name="DOE Joint Genome Institute"/>
            <person name="Curtis B.A."/>
            <person name="Tanifuji G."/>
            <person name="Burki F."/>
            <person name="Gruber A."/>
            <person name="Irimia M."/>
            <person name="Maruyama S."/>
            <person name="Arias M.C."/>
            <person name="Ball S.G."/>
            <person name="Gile G.H."/>
            <person name="Hirakawa Y."/>
            <person name="Hopkins J.F."/>
            <person name="Kuo A."/>
            <person name="Rensing S.A."/>
            <person name="Schmutz J."/>
            <person name="Symeonidi A."/>
            <person name="Elias M."/>
            <person name="Eveleigh R.J."/>
            <person name="Herman E.K."/>
            <person name="Klute M.J."/>
            <person name="Nakayama T."/>
            <person name="Obornik M."/>
            <person name="Reyes-Prieto A."/>
            <person name="Armbrust E.V."/>
            <person name="Aves S.J."/>
            <person name="Beiko R.G."/>
            <person name="Coutinho P."/>
            <person name="Dacks J.B."/>
            <person name="Durnford D.G."/>
            <person name="Fast N.M."/>
            <person name="Green B.R."/>
            <person name="Grisdale C.J."/>
            <person name="Hempel F."/>
            <person name="Henrissat B."/>
            <person name="Hoppner M.P."/>
            <person name="Ishida K."/>
            <person name="Kim E."/>
            <person name="Koreny L."/>
            <person name="Kroth P.G."/>
            <person name="Liu Y."/>
            <person name="Malik S.B."/>
            <person name="Maier U.G."/>
            <person name="McRose D."/>
            <person name="Mock T."/>
            <person name="Neilson J.A."/>
            <person name="Onodera N.T."/>
            <person name="Poole A.M."/>
            <person name="Pritham E.J."/>
            <person name="Richards T.A."/>
            <person name="Rocap G."/>
            <person name="Roy S.W."/>
            <person name="Sarai C."/>
            <person name="Schaack S."/>
            <person name="Shirato S."/>
            <person name="Slamovits C.H."/>
            <person name="Spencer D.F."/>
            <person name="Suzuki S."/>
            <person name="Worden A.Z."/>
            <person name="Zauner S."/>
            <person name="Barry K."/>
            <person name="Bell C."/>
            <person name="Bharti A.K."/>
            <person name="Crow J.A."/>
            <person name="Grimwood J."/>
            <person name="Kramer R."/>
            <person name="Lindquist E."/>
            <person name="Lucas S."/>
            <person name="Salamov A."/>
            <person name="McFadden G.I."/>
            <person name="Lane C.E."/>
            <person name="Keeling P.J."/>
            <person name="Gray M.W."/>
            <person name="Grigoriev I.V."/>
            <person name="Archibald J.M."/>
        </authorList>
    </citation>
    <scope>NUCLEOTIDE SEQUENCE</scope>
    <source>
        <strain evidence="3 5">CCMP2712</strain>
    </source>
</reference>
<dbReference type="RefSeq" id="XP_005820965.1">
    <property type="nucleotide sequence ID" value="XM_005820908.1"/>
</dbReference>
<dbReference type="PaxDb" id="55529-EKX33985"/>
<evidence type="ECO:0000313" key="4">
    <source>
        <dbReference type="EnsemblProtists" id="EKX33985"/>
    </source>
</evidence>
<reference evidence="5" key="2">
    <citation type="submission" date="2012-11" db="EMBL/GenBank/DDBJ databases">
        <authorList>
            <person name="Kuo A."/>
            <person name="Curtis B.A."/>
            <person name="Tanifuji G."/>
            <person name="Burki F."/>
            <person name="Gruber A."/>
            <person name="Irimia M."/>
            <person name="Maruyama S."/>
            <person name="Arias M.C."/>
            <person name="Ball S.G."/>
            <person name="Gile G.H."/>
            <person name="Hirakawa Y."/>
            <person name="Hopkins J.F."/>
            <person name="Rensing S.A."/>
            <person name="Schmutz J."/>
            <person name="Symeonidi A."/>
            <person name="Elias M."/>
            <person name="Eveleigh R.J."/>
            <person name="Herman E.K."/>
            <person name="Klute M.J."/>
            <person name="Nakayama T."/>
            <person name="Obornik M."/>
            <person name="Reyes-Prieto A."/>
            <person name="Armbrust E.V."/>
            <person name="Aves S.J."/>
            <person name="Beiko R.G."/>
            <person name="Coutinho P."/>
            <person name="Dacks J.B."/>
            <person name="Durnford D.G."/>
            <person name="Fast N.M."/>
            <person name="Green B.R."/>
            <person name="Grisdale C."/>
            <person name="Hempe F."/>
            <person name="Henrissat B."/>
            <person name="Hoppner M.P."/>
            <person name="Ishida K.-I."/>
            <person name="Kim E."/>
            <person name="Koreny L."/>
            <person name="Kroth P.G."/>
            <person name="Liu Y."/>
            <person name="Malik S.-B."/>
            <person name="Maier U.G."/>
            <person name="McRose D."/>
            <person name="Mock T."/>
            <person name="Neilson J.A."/>
            <person name="Onodera N.T."/>
            <person name="Poole A.M."/>
            <person name="Pritham E.J."/>
            <person name="Richards T.A."/>
            <person name="Rocap G."/>
            <person name="Roy S.W."/>
            <person name="Sarai C."/>
            <person name="Schaack S."/>
            <person name="Shirato S."/>
            <person name="Slamovits C.H."/>
            <person name="Spencer D.F."/>
            <person name="Suzuki S."/>
            <person name="Worden A.Z."/>
            <person name="Zauner S."/>
            <person name="Barry K."/>
            <person name="Bell C."/>
            <person name="Bharti A.K."/>
            <person name="Crow J.A."/>
            <person name="Grimwood J."/>
            <person name="Kramer R."/>
            <person name="Lindquist E."/>
            <person name="Lucas S."/>
            <person name="Salamov A."/>
            <person name="McFadden G.I."/>
            <person name="Lane C.E."/>
            <person name="Keeling P.J."/>
            <person name="Gray M.W."/>
            <person name="Grigoriev I.V."/>
            <person name="Archibald J.M."/>
        </authorList>
    </citation>
    <scope>NUCLEOTIDE SEQUENCE</scope>
    <source>
        <strain evidence="5">CCMP2712</strain>
    </source>
</reference>
<feature type="compositionally biased region" description="Polar residues" evidence="2">
    <location>
        <begin position="531"/>
        <end position="540"/>
    </location>
</feature>
<dbReference type="EMBL" id="JH993123">
    <property type="protein sequence ID" value="EKX33985.1"/>
    <property type="molecule type" value="Genomic_DNA"/>
</dbReference>
<gene>
    <name evidence="3" type="ORF">GUITHDRAFT_147554</name>
</gene>
<evidence type="ECO:0000313" key="5">
    <source>
        <dbReference type="Proteomes" id="UP000011087"/>
    </source>
</evidence>